<comment type="caution">
    <text evidence="2">The sequence shown here is derived from an EMBL/GenBank/DDBJ whole genome shotgun (WGS) entry which is preliminary data.</text>
</comment>
<gene>
    <name evidence="2" type="ORF">OMP40_39335</name>
</gene>
<proteinExistence type="predicted"/>
<organism evidence="2 3">
    <name type="scientific">Cohnella rhizosphaerae</name>
    <dbReference type="NCBI Taxonomy" id="1457232"/>
    <lineage>
        <taxon>Bacteria</taxon>
        <taxon>Bacillati</taxon>
        <taxon>Bacillota</taxon>
        <taxon>Bacilli</taxon>
        <taxon>Bacillales</taxon>
        <taxon>Paenibacillaceae</taxon>
        <taxon>Cohnella</taxon>
    </lineage>
</organism>
<keyword evidence="3" id="KW-1185">Reference proteome</keyword>
<evidence type="ECO:0000256" key="1">
    <source>
        <dbReference type="SAM" id="MobiDB-lite"/>
    </source>
</evidence>
<evidence type="ECO:0000313" key="2">
    <source>
        <dbReference type="EMBL" id="MDG0814670.1"/>
    </source>
</evidence>
<dbReference type="Proteomes" id="UP001153404">
    <property type="component" value="Unassembled WGS sequence"/>
</dbReference>
<dbReference type="AlphaFoldDB" id="A0A9X4L187"/>
<dbReference type="InterPro" id="IPR029044">
    <property type="entry name" value="Nucleotide-diphossugar_trans"/>
</dbReference>
<reference evidence="2" key="1">
    <citation type="submission" date="2022-10" db="EMBL/GenBank/DDBJ databases">
        <title>Comparative genomic analysis of Cohnella hashimotonis sp. nov., isolated from the International Space Station.</title>
        <authorList>
            <person name="Simpson A."/>
            <person name="Venkateswaran K."/>
        </authorList>
    </citation>
    <scope>NUCLEOTIDE SEQUENCE</scope>
    <source>
        <strain evidence="2">DSM 28161</strain>
    </source>
</reference>
<dbReference type="Gene3D" id="3.90.550.10">
    <property type="entry name" value="Spore Coat Polysaccharide Biosynthesis Protein SpsA, Chain A"/>
    <property type="match status" value="1"/>
</dbReference>
<dbReference type="SUPFAM" id="SSF53448">
    <property type="entry name" value="Nucleotide-diphospho-sugar transferases"/>
    <property type="match status" value="1"/>
</dbReference>
<sequence>MKRRTARKGIPSVRNGVYRRSRAARGRVNSRFDRKNAVPVRTAGKDAARWRREGEMDGAAWRSAHPAGTVEALRSYAQRTWTEKACRHSAAGPGNLLRFSRYGAAYAEGIRRGSGLELHGELLPLRRSASAVLYAEGNESRLPSVLSELERLPLQEIVVVLGAGAERTLETLLSYPRVVAVHSPAGYVSPHAARAAGARLTGADAVLFADGAKPCSAKLLGALLVHADAGTDVVLSDRTTQEGAFNRRGAESWLREFLNVSLGRPDLRADAIGGVPFVLSRRAIDAIGTEALGIPARAQAAALVQGLRISVCGTVPGSGEREPASAGSGHIEAWRDCLSMRDARLGFPDSKRNRQAIGGEAHGEDGGRLARL</sequence>
<feature type="compositionally biased region" description="Basic and acidic residues" evidence="1">
    <location>
        <begin position="361"/>
        <end position="372"/>
    </location>
</feature>
<accession>A0A9X4L187</accession>
<protein>
    <submittedName>
        <fullName evidence="2">Uncharacterized protein</fullName>
    </submittedName>
</protein>
<name>A0A9X4L187_9BACL</name>
<dbReference type="EMBL" id="JAPDIA010000009">
    <property type="protein sequence ID" value="MDG0814670.1"/>
    <property type="molecule type" value="Genomic_DNA"/>
</dbReference>
<dbReference type="RefSeq" id="WP_277539636.1">
    <property type="nucleotide sequence ID" value="NZ_JAPDIA010000009.1"/>
</dbReference>
<feature type="region of interest" description="Disordered" evidence="1">
    <location>
        <begin position="349"/>
        <end position="372"/>
    </location>
</feature>
<evidence type="ECO:0000313" key="3">
    <source>
        <dbReference type="Proteomes" id="UP001153404"/>
    </source>
</evidence>